<feature type="transmembrane region" description="Helical" evidence="2">
    <location>
        <begin position="46"/>
        <end position="64"/>
    </location>
</feature>
<dbReference type="OrthoDB" id="2081411at2"/>
<dbReference type="Proteomes" id="UP000092971">
    <property type="component" value="Chromosome"/>
</dbReference>
<evidence type="ECO:0000256" key="2">
    <source>
        <dbReference type="SAM" id="Phobius"/>
    </source>
</evidence>
<evidence type="ECO:0000313" key="3">
    <source>
        <dbReference type="EMBL" id="ANW99045.1"/>
    </source>
</evidence>
<name>A0A1B1YE56_THEST</name>
<proteinExistence type="predicted"/>
<organism evidence="3 4">
    <name type="scientific">Thermoclostridium stercorarium subsp. thermolacticum DSM 2910</name>
    <dbReference type="NCBI Taxonomy" id="1121336"/>
    <lineage>
        <taxon>Bacteria</taxon>
        <taxon>Bacillati</taxon>
        <taxon>Bacillota</taxon>
        <taxon>Clostridia</taxon>
        <taxon>Eubacteriales</taxon>
        <taxon>Oscillospiraceae</taxon>
        <taxon>Thermoclostridium</taxon>
    </lineage>
</organism>
<feature type="region of interest" description="Disordered" evidence="1">
    <location>
        <begin position="263"/>
        <end position="313"/>
    </location>
</feature>
<dbReference type="RefSeq" id="WP_015359395.1">
    <property type="nucleotide sequence ID" value="NZ_CP014672.1"/>
</dbReference>
<keyword evidence="2" id="KW-1133">Transmembrane helix</keyword>
<keyword evidence="2" id="KW-0472">Membrane</keyword>
<keyword evidence="2" id="KW-0812">Transmembrane</keyword>
<accession>A0A1B1YE56</accession>
<dbReference type="AlphaFoldDB" id="A0A1B1YE56"/>
<reference evidence="3 4" key="1">
    <citation type="submission" date="2016-02" db="EMBL/GenBank/DDBJ databases">
        <title>Comparison of Clostridium stercorarium subspecies using comparative genomics and transcriptomics.</title>
        <authorList>
            <person name="Schellenberg J."/>
            <person name="Thallinger G."/>
            <person name="Levin D.B."/>
            <person name="Zhang X."/>
            <person name="Alvare G."/>
            <person name="Fristensky B."/>
            <person name="Sparling R."/>
        </authorList>
    </citation>
    <scope>NUCLEOTIDE SEQUENCE [LARGE SCALE GENOMIC DNA]</scope>
    <source>
        <strain evidence="3 4">DSM 2910</strain>
    </source>
</reference>
<sequence>MKKEDLKTAFGQIRPDEAAKKRMLDNILKQRGKEGMYMPFNFRKTIPAMATVVVIVAGLLTYNLSGNHGKNLFRDHRGTDYSDTGREDAVAPIVNQFCLSDRHYILLSDDLREEFGLPSVINENDLGDKIGIIETSPDLSLLGGEVYHYIPAGCEAVVAVKKGNEYQLFRFFVFDSYNNNQDEDSAEYLKLFGIYKADDISKIQFIRHSEQSKQNGYTDIIAEMTDRDEIELFYNYYSVLKNSSNRYFEILFNYNNTGNSGIESDYTVPETDIPDKTGSQTGIRPGTAPDDTTTAEDLPLTGNGDTGGISADTPLSSSAFSGTAAAGSGTVQPLRGYSDDALANPVTIRIYNKNGLYYDSPYYRNIGFISRYEINNDFREFLDGYVK</sequence>
<gene>
    <name evidence="3" type="ORF">CSTERTH_08395</name>
</gene>
<dbReference type="EMBL" id="CP014672">
    <property type="protein sequence ID" value="ANW99045.1"/>
    <property type="molecule type" value="Genomic_DNA"/>
</dbReference>
<evidence type="ECO:0000313" key="4">
    <source>
        <dbReference type="Proteomes" id="UP000092971"/>
    </source>
</evidence>
<protein>
    <submittedName>
        <fullName evidence="3">Uncharacterized protein</fullName>
    </submittedName>
</protein>
<evidence type="ECO:0000256" key="1">
    <source>
        <dbReference type="SAM" id="MobiDB-lite"/>
    </source>
</evidence>